<dbReference type="InterPro" id="IPR018247">
    <property type="entry name" value="EF_Hand_1_Ca_BS"/>
</dbReference>
<reference evidence="4 5" key="1">
    <citation type="submission" date="2024-02" db="EMBL/GenBank/DDBJ databases">
        <authorList>
            <person name="Chen Y."/>
            <person name="Shah S."/>
            <person name="Dougan E. K."/>
            <person name="Thang M."/>
            <person name="Chan C."/>
        </authorList>
    </citation>
    <scope>NUCLEOTIDE SEQUENCE [LARGE SCALE GENOMIC DNA]</scope>
</reference>
<evidence type="ECO:0000313" key="4">
    <source>
        <dbReference type="EMBL" id="CAK9028083.1"/>
    </source>
</evidence>
<evidence type="ECO:0000259" key="3">
    <source>
        <dbReference type="PROSITE" id="PS50222"/>
    </source>
</evidence>
<protein>
    <submittedName>
        <fullName evidence="4">EF-hand domain-containing protein</fullName>
    </submittedName>
</protein>
<dbReference type="InterPro" id="IPR002048">
    <property type="entry name" value="EF_hand_dom"/>
</dbReference>
<evidence type="ECO:0000313" key="5">
    <source>
        <dbReference type="Proteomes" id="UP001642464"/>
    </source>
</evidence>
<sequence>MAGNVWTPIPPHLKLKTSSNPLGMTEFDPVIRMVDAESGLMDATWADRAKTVFDVSLSYTYYPFDEQTLDLCLPFDYFTDPEISDWGDGPGVKHEDEEIARDIQSLSVHWDAPASHAQFVSERFVSELESKGFTVDGIEIFADFNSEITSSVCIRIHIFRRITILVLRFFWPLTALLFIPFAGFFIPIEMVMPRVATGFISFLSLQVFRTMAYSLIPKPSSSLLWMDVTMFTMTVIMFASVLENVLAQAVRANVSSHAAKFVDNLSKVTFPVTGVTMLTVLFWMGAMNVATDWLMAVCIMILSFWLLSFNLAIFLYIRCLESTLMKTLVEQIAHPDFRYRGMKSLDQKELSIVFKAFDKDGTGDVTADEVLDCFGDHGLSFKREDDETHFRIRLRDMFQKKGKNNRLDLNGFCFHFAELFRYHSPQTEDEEEQDQKAFGGTTWI</sequence>
<feature type="transmembrane region" description="Helical" evidence="2">
    <location>
        <begin position="268"/>
        <end position="287"/>
    </location>
</feature>
<feature type="transmembrane region" description="Helical" evidence="2">
    <location>
        <begin position="228"/>
        <end position="247"/>
    </location>
</feature>
<feature type="domain" description="EF-hand" evidence="3">
    <location>
        <begin position="345"/>
        <end position="380"/>
    </location>
</feature>
<dbReference type="SUPFAM" id="SSF47473">
    <property type="entry name" value="EF-hand"/>
    <property type="match status" value="1"/>
</dbReference>
<dbReference type="EMBL" id="CAXAMM010012136">
    <property type="protein sequence ID" value="CAK9028083.1"/>
    <property type="molecule type" value="Genomic_DNA"/>
</dbReference>
<dbReference type="InterPro" id="IPR038050">
    <property type="entry name" value="Neuro_actylchol_rec"/>
</dbReference>
<dbReference type="Proteomes" id="UP001642464">
    <property type="component" value="Unassembled WGS sequence"/>
</dbReference>
<proteinExistence type="predicted"/>
<dbReference type="InterPro" id="IPR011992">
    <property type="entry name" value="EF-hand-dom_pair"/>
</dbReference>
<evidence type="ECO:0000256" key="1">
    <source>
        <dbReference type="ARBA" id="ARBA00022837"/>
    </source>
</evidence>
<keyword evidence="2" id="KW-0472">Membrane</keyword>
<name>A0ABP0KPH9_9DINO</name>
<gene>
    <name evidence="4" type="ORF">SCF082_LOCUS18202</name>
</gene>
<feature type="transmembrane region" description="Helical" evidence="2">
    <location>
        <begin position="169"/>
        <end position="188"/>
    </location>
</feature>
<feature type="transmembrane region" description="Helical" evidence="2">
    <location>
        <begin position="293"/>
        <end position="317"/>
    </location>
</feature>
<keyword evidence="5" id="KW-1185">Reference proteome</keyword>
<dbReference type="PROSITE" id="PS00018">
    <property type="entry name" value="EF_HAND_1"/>
    <property type="match status" value="1"/>
</dbReference>
<dbReference type="PROSITE" id="PS50222">
    <property type="entry name" value="EF_HAND_2"/>
    <property type="match status" value="1"/>
</dbReference>
<dbReference type="Gene3D" id="1.10.238.10">
    <property type="entry name" value="EF-hand"/>
    <property type="match status" value="1"/>
</dbReference>
<evidence type="ECO:0000256" key="2">
    <source>
        <dbReference type="SAM" id="Phobius"/>
    </source>
</evidence>
<accession>A0ABP0KPH9</accession>
<dbReference type="Gene3D" id="1.20.58.390">
    <property type="entry name" value="Neurotransmitter-gated ion-channel transmembrane domain"/>
    <property type="match status" value="1"/>
</dbReference>
<organism evidence="4 5">
    <name type="scientific">Durusdinium trenchii</name>
    <dbReference type="NCBI Taxonomy" id="1381693"/>
    <lineage>
        <taxon>Eukaryota</taxon>
        <taxon>Sar</taxon>
        <taxon>Alveolata</taxon>
        <taxon>Dinophyceae</taxon>
        <taxon>Suessiales</taxon>
        <taxon>Symbiodiniaceae</taxon>
        <taxon>Durusdinium</taxon>
    </lineage>
</organism>
<comment type="caution">
    <text evidence="4">The sequence shown here is derived from an EMBL/GenBank/DDBJ whole genome shotgun (WGS) entry which is preliminary data.</text>
</comment>
<keyword evidence="2" id="KW-0812">Transmembrane</keyword>
<keyword evidence="1" id="KW-0106">Calcium</keyword>
<keyword evidence="2" id="KW-1133">Transmembrane helix</keyword>